<dbReference type="PROSITE" id="PS50262">
    <property type="entry name" value="G_PROTEIN_RECEP_F1_2"/>
    <property type="match status" value="1"/>
</dbReference>
<evidence type="ECO:0000256" key="1">
    <source>
        <dbReference type="ARBA" id="ARBA00004141"/>
    </source>
</evidence>
<keyword evidence="3 9" id="KW-1133">Transmembrane helix</keyword>
<sequence>MISLFSSRYATLNILFTYMVLFPYQYTYSQSVINNGIKTIIFLNSTWTDYEISSQNLTDNNVSNNSRTPLSSHVIVNSNSEMVTTEENSTLQAAPMSEICKVAEEYNNWNFEYKYSVEYLKELVCKCYGICNMERPDLDHLKKIKEEYENPLAPHNIVQFLLVMCSYSFLLLVGFIGNMTTICGLILWVKSKTPTIYFILSLTSADLILVVVCIPIKLAETLKAVNNMADAACKLVYYIRDFTFVSSIITMCVISLERYYAICHPLKAQYKCTKKRSIIIIVMIWCLSFVLASPTLVAMKTYQPNLRLLDGYECRQNFEKDEHLYAFFAYYLGILFFLPFLVMVFAYSCSCHSLWKSAQKSQVMQGIQTVSAGAEETKQNTKKGNDYKGRMKVIKMMILILVSFVIFWGPSMVYRIIMVKTSENRPLLIQIFDGLVVVNSCTNPYIFMAMSSQFKTAAIKACSYGRRFFKPCCNIKDSAGQRKFNMSRDYSSEISLSTSRSSISRTVSEYY</sequence>
<dbReference type="InterPro" id="IPR017452">
    <property type="entry name" value="GPCR_Rhodpsn_7TM"/>
</dbReference>
<comment type="similarity">
    <text evidence="8">Belongs to the G-protein coupled receptor 1 family.</text>
</comment>
<evidence type="ECO:0000256" key="8">
    <source>
        <dbReference type="RuleBase" id="RU000688"/>
    </source>
</evidence>
<keyword evidence="6 8" id="KW-0675">Receptor</keyword>
<feature type="transmembrane region" description="Helical" evidence="9">
    <location>
        <begin position="196"/>
        <end position="217"/>
    </location>
</feature>
<evidence type="ECO:0000313" key="11">
    <source>
        <dbReference type="Proteomes" id="UP000515154"/>
    </source>
</evidence>
<organism evidence="11 12">
    <name type="scientific">Octopus sinensis</name>
    <name type="common">East Asian common octopus</name>
    <dbReference type="NCBI Taxonomy" id="2607531"/>
    <lineage>
        <taxon>Eukaryota</taxon>
        <taxon>Metazoa</taxon>
        <taxon>Spiralia</taxon>
        <taxon>Lophotrochozoa</taxon>
        <taxon>Mollusca</taxon>
        <taxon>Cephalopoda</taxon>
        <taxon>Coleoidea</taxon>
        <taxon>Octopodiformes</taxon>
        <taxon>Octopoda</taxon>
        <taxon>Incirrata</taxon>
        <taxon>Octopodidae</taxon>
        <taxon>Octopus</taxon>
    </lineage>
</organism>
<dbReference type="InterPro" id="IPR000276">
    <property type="entry name" value="GPCR_Rhodpsn"/>
</dbReference>
<evidence type="ECO:0000256" key="6">
    <source>
        <dbReference type="ARBA" id="ARBA00023170"/>
    </source>
</evidence>
<evidence type="ECO:0000256" key="2">
    <source>
        <dbReference type="ARBA" id="ARBA00022692"/>
    </source>
</evidence>
<evidence type="ECO:0000256" key="3">
    <source>
        <dbReference type="ARBA" id="ARBA00022989"/>
    </source>
</evidence>
<keyword evidence="5 9" id="KW-0472">Membrane</keyword>
<evidence type="ECO:0000259" key="10">
    <source>
        <dbReference type="PROSITE" id="PS50262"/>
    </source>
</evidence>
<evidence type="ECO:0000256" key="9">
    <source>
        <dbReference type="SAM" id="Phobius"/>
    </source>
</evidence>
<keyword evidence="4 8" id="KW-0297">G-protein coupled receptor</keyword>
<feature type="transmembrane region" description="Helical" evidence="9">
    <location>
        <begin position="429"/>
        <end position="450"/>
    </location>
</feature>
<dbReference type="GO" id="GO:0004930">
    <property type="term" value="F:G protein-coupled receptor activity"/>
    <property type="evidence" value="ECO:0007669"/>
    <property type="project" value="UniProtKB-KW"/>
</dbReference>
<evidence type="ECO:0000256" key="7">
    <source>
        <dbReference type="ARBA" id="ARBA00023224"/>
    </source>
</evidence>
<dbReference type="RefSeq" id="XP_036360866.1">
    <property type="nucleotide sequence ID" value="XM_036504973.1"/>
</dbReference>
<feature type="transmembrane region" description="Helical" evidence="9">
    <location>
        <begin position="328"/>
        <end position="347"/>
    </location>
</feature>
<dbReference type="GO" id="GO:0005886">
    <property type="term" value="C:plasma membrane"/>
    <property type="evidence" value="ECO:0007669"/>
    <property type="project" value="TreeGrafter"/>
</dbReference>
<feature type="transmembrane region" description="Helical" evidence="9">
    <location>
        <begin position="397"/>
        <end position="417"/>
    </location>
</feature>
<dbReference type="Proteomes" id="UP000515154">
    <property type="component" value="Linkage group LG7"/>
</dbReference>
<dbReference type="PROSITE" id="PS00237">
    <property type="entry name" value="G_PROTEIN_RECEP_F1_1"/>
    <property type="match status" value="1"/>
</dbReference>
<reference evidence="12" key="1">
    <citation type="submission" date="2025-08" db="UniProtKB">
        <authorList>
            <consortium name="RefSeq"/>
        </authorList>
    </citation>
    <scope>IDENTIFICATION</scope>
</reference>
<keyword evidence="2 8" id="KW-0812">Transmembrane</keyword>
<dbReference type="AlphaFoldDB" id="A0A7E6EZ39"/>
<dbReference type="SUPFAM" id="SSF81321">
    <property type="entry name" value="Family A G protein-coupled receptor-like"/>
    <property type="match status" value="1"/>
</dbReference>
<feature type="transmembrane region" description="Helical" evidence="9">
    <location>
        <begin position="277"/>
        <end position="299"/>
    </location>
</feature>
<dbReference type="PANTHER" id="PTHR24243:SF233">
    <property type="entry name" value="THYROTROPIN-RELEASING HORMONE RECEPTOR"/>
    <property type="match status" value="1"/>
</dbReference>
<accession>A0A7E6EZ39</accession>
<dbReference type="PANTHER" id="PTHR24243">
    <property type="entry name" value="G-PROTEIN COUPLED RECEPTOR"/>
    <property type="match status" value="1"/>
</dbReference>
<proteinExistence type="inferred from homology"/>
<gene>
    <name evidence="12" type="primary">LOC115214476</name>
</gene>
<comment type="subcellular location">
    <subcellularLocation>
        <location evidence="1">Membrane</location>
        <topology evidence="1">Multi-pass membrane protein</topology>
    </subcellularLocation>
</comment>
<protein>
    <submittedName>
        <fullName evidence="12">QRFP-like peptide receptor isoform X1</fullName>
    </submittedName>
</protein>
<dbReference type="Gene3D" id="1.20.1070.10">
    <property type="entry name" value="Rhodopsin 7-helix transmembrane proteins"/>
    <property type="match status" value="1"/>
</dbReference>
<feature type="transmembrane region" description="Helical" evidence="9">
    <location>
        <begin position="160"/>
        <end position="189"/>
    </location>
</feature>
<feature type="domain" description="G-protein coupled receptors family 1 profile" evidence="10">
    <location>
        <begin position="177"/>
        <end position="447"/>
    </location>
</feature>
<dbReference type="PRINTS" id="PR00237">
    <property type="entry name" value="GPCRRHODOPSN"/>
</dbReference>
<evidence type="ECO:0000256" key="4">
    <source>
        <dbReference type="ARBA" id="ARBA00023040"/>
    </source>
</evidence>
<name>A0A7E6EZ39_9MOLL</name>
<evidence type="ECO:0000256" key="5">
    <source>
        <dbReference type="ARBA" id="ARBA00023136"/>
    </source>
</evidence>
<keyword evidence="11" id="KW-1185">Reference proteome</keyword>
<keyword evidence="7 8" id="KW-0807">Transducer</keyword>
<dbReference type="KEGG" id="osn:115214476"/>
<evidence type="ECO:0000313" key="12">
    <source>
        <dbReference type="RefSeq" id="XP_036360866.1"/>
    </source>
</evidence>
<dbReference type="Pfam" id="PF00001">
    <property type="entry name" value="7tm_1"/>
    <property type="match status" value="1"/>
</dbReference>
<feature type="transmembrane region" description="Helical" evidence="9">
    <location>
        <begin position="237"/>
        <end position="256"/>
    </location>
</feature>